<dbReference type="EMBL" id="FMWD01000001">
    <property type="protein sequence ID" value="SCZ49096.1"/>
    <property type="molecule type" value="Genomic_DNA"/>
</dbReference>
<evidence type="ECO:0000313" key="3">
    <source>
        <dbReference type="Proteomes" id="UP000199648"/>
    </source>
</evidence>
<dbReference type="Gene3D" id="3.30.1310.20">
    <property type="entry name" value="PRTase-like"/>
    <property type="match status" value="1"/>
</dbReference>
<dbReference type="Proteomes" id="UP000199648">
    <property type="component" value="Unassembled WGS sequence"/>
</dbReference>
<dbReference type="InterPro" id="IPR000836">
    <property type="entry name" value="PRTase_dom"/>
</dbReference>
<protein>
    <recommendedName>
        <fullName evidence="1">Phosphoribosyltransferase domain-containing protein</fullName>
    </recommendedName>
</protein>
<feature type="domain" description="Phosphoribosyltransferase" evidence="1">
    <location>
        <begin position="36"/>
        <end position="206"/>
    </location>
</feature>
<reference evidence="2 3" key="1">
    <citation type="submission" date="2016-10" db="EMBL/GenBank/DDBJ databases">
        <authorList>
            <person name="de Groot N.N."/>
        </authorList>
    </citation>
    <scope>NUCLEOTIDE SEQUENCE [LARGE SCALE GENOMIC DNA]</scope>
    <source>
        <strain evidence="2 3">HLD2</strain>
    </source>
</reference>
<dbReference type="Gene3D" id="3.40.50.2020">
    <property type="match status" value="1"/>
</dbReference>
<dbReference type="InterPro" id="IPR029057">
    <property type="entry name" value="PRTase-like"/>
</dbReference>
<gene>
    <name evidence="2" type="ORF">SAMN03097708_00042</name>
</gene>
<evidence type="ECO:0000259" key="1">
    <source>
        <dbReference type="Pfam" id="PF00156"/>
    </source>
</evidence>
<dbReference type="Pfam" id="PF00156">
    <property type="entry name" value="Pribosyltran"/>
    <property type="match status" value="1"/>
</dbReference>
<keyword evidence="3" id="KW-1185">Reference proteome</keyword>
<dbReference type="CDD" id="cd06223">
    <property type="entry name" value="PRTases_typeI"/>
    <property type="match status" value="1"/>
</dbReference>
<name>A0A1G5PI26_9GAMM</name>
<dbReference type="STRING" id="415747.SAMN03097708_00042"/>
<accession>A0A1G5PI26</accession>
<proteinExistence type="predicted"/>
<evidence type="ECO:0000313" key="2">
    <source>
        <dbReference type="EMBL" id="SCZ49096.1"/>
    </source>
</evidence>
<dbReference type="AlphaFoldDB" id="A0A1G5PI26"/>
<organism evidence="2 3">
    <name type="scientific">Thiohalomonas denitrificans</name>
    <dbReference type="NCBI Taxonomy" id="415747"/>
    <lineage>
        <taxon>Bacteria</taxon>
        <taxon>Pseudomonadati</taxon>
        <taxon>Pseudomonadota</taxon>
        <taxon>Gammaproteobacteria</taxon>
        <taxon>Thiohalomonadales</taxon>
        <taxon>Thiohalomonadaceae</taxon>
        <taxon>Thiohalomonas</taxon>
    </lineage>
</organism>
<dbReference type="SUPFAM" id="SSF53271">
    <property type="entry name" value="PRTase-like"/>
    <property type="match status" value="1"/>
</dbReference>
<sequence length="239" mass="26184">MRLPWGRAYHCPKNPLSLSYTPGIEREGWSAMFQNREEAAEKIADRLEHHRGDDPLILAIPRGGAPMGRIIADRLEGELDVVLVHKLGAPGNPEYAIGSVDESGHVELTPVARQYGIEQSYIDDEAERQLTKIRQRRERYGRPPAKAEGRVVILVDDGIATGSTLQAAIRSVQEQKPAKVIVGIGAAPPETADRIGKAVDEMVCLETPGSFMAVGQFFRDFGQVTDDEVIALLGGNQHE</sequence>